<evidence type="ECO:0000256" key="1">
    <source>
        <dbReference type="SAM" id="Phobius"/>
    </source>
</evidence>
<keyword evidence="1" id="KW-0472">Membrane</keyword>
<dbReference type="AlphaFoldDB" id="W0F7W4"/>
<evidence type="ECO:0000313" key="3">
    <source>
        <dbReference type="Proteomes" id="UP000003586"/>
    </source>
</evidence>
<keyword evidence="1" id="KW-1133">Transmembrane helix</keyword>
<name>W0F7W4_9BACT</name>
<organism evidence="2 3">
    <name type="scientific">Niabella soli DSM 19437</name>
    <dbReference type="NCBI Taxonomy" id="929713"/>
    <lineage>
        <taxon>Bacteria</taxon>
        <taxon>Pseudomonadati</taxon>
        <taxon>Bacteroidota</taxon>
        <taxon>Chitinophagia</taxon>
        <taxon>Chitinophagales</taxon>
        <taxon>Chitinophagaceae</taxon>
        <taxon>Niabella</taxon>
    </lineage>
</organism>
<dbReference type="STRING" id="929713.NIASO_09665"/>
<accession>W0F7W4</accession>
<gene>
    <name evidence="2" type="ORF">NIASO_09665</name>
</gene>
<evidence type="ECO:0000313" key="2">
    <source>
        <dbReference type="EMBL" id="AHF17549.1"/>
    </source>
</evidence>
<dbReference type="HOGENOM" id="CLU_1592843_0_0_10"/>
<sequence length="167" mass="18977">MGISMSFIGFDPGGSFWDNFQAMVIDFRSPAFFLVSLLMLIFKVGFIIMGYFSLKYRGKVLRAKLDDKGFYYKEITGSSKMERVAFDLNPFVFVPYSAITNIAYTESFWKGDALEIETLAGRKKLVTLNVLSRKEKREIYDILKERMNKGAGNGKPGGSKNKNFVIL</sequence>
<protein>
    <recommendedName>
        <fullName evidence="4">DUF304 domain-containing protein</fullName>
    </recommendedName>
</protein>
<feature type="transmembrane region" description="Helical" evidence="1">
    <location>
        <begin position="31"/>
        <end position="54"/>
    </location>
</feature>
<reference evidence="2 3" key="1">
    <citation type="submission" date="2013-12" db="EMBL/GenBank/DDBJ databases">
        <authorList>
            <consortium name="DOE Joint Genome Institute"/>
            <person name="Eisen J."/>
            <person name="Huntemann M."/>
            <person name="Han J."/>
            <person name="Chen A."/>
            <person name="Kyrpides N."/>
            <person name="Mavromatis K."/>
            <person name="Markowitz V."/>
            <person name="Palaniappan K."/>
            <person name="Ivanova N."/>
            <person name="Schaumberg A."/>
            <person name="Pati A."/>
            <person name="Liolios K."/>
            <person name="Nordberg H.P."/>
            <person name="Cantor M.N."/>
            <person name="Hua S.X."/>
            <person name="Woyke T."/>
        </authorList>
    </citation>
    <scope>NUCLEOTIDE SEQUENCE [LARGE SCALE GENOMIC DNA]</scope>
    <source>
        <strain evidence="3">DSM 19437</strain>
    </source>
</reference>
<evidence type="ECO:0008006" key="4">
    <source>
        <dbReference type="Google" id="ProtNLM"/>
    </source>
</evidence>
<dbReference type="Proteomes" id="UP000003586">
    <property type="component" value="Chromosome"/>
</dbReference>
<dbReference type="KEGG" id="nso:NIASO_09665"/>
<keyword evidence="1" id="KW-0812">Transmembrane</keyword>
<dbReference type="EMBL" id="CP007035">
    <property type="protein sequence ID" value="AHF17549.1"/>
    <property type="molecule type" value="Genomic_DNA"/>
</dbReference>
<proteinExistence type="predicted"/>
<keyword evidence="3" id="KW-1185">Reference proteome</keyword>